<evidence type="ECO:0000256" key="1">
    <source>
        <dbReference type="PIRSR" id="PIRSR605301-1"/>
    </source>
</evidence>
<feature type="region of interest" description="Disordered" evidence="2">
    <location>
        <begin position="38"/>
        <end position="125"/>
    </location>
</feature>
<reference evidence="3" key="1">
    <citation type="submission" date="2021-03" db="EMBL/GenBank/DDBJ databases">
        <title>Comparative genomics and phylogenomic investigation of the class Geoglossomycetes provide insights into ecological specialization and systematics.</title>
        <authorList>
            <person name="Melie T."/>
            <person name="Pirro S."/>
            <person name="Miller A.N."/>
            <person name="Quandt A."/>
        </authorList>
    </citation>
    <scope>NUCLEOTIDE SEQUENCE</scope>
    <source>
        <strain evidence="3">CAQ_001_2017</strain>
    </source>
</reference>
<evidence type="ECO:0008006" key="5">
    <source>
        <dbReference type="Google" id="ProtNLM"/>
    </source>
</evidence>
<feature type="binding site" evidence="1">
    <location>
        <position position="331"/>
    </location>
    <ligand>
        <name>Zn(2+)</name>
        <dbReference type="ChEBI" id="CHEBI:29105"/>
    </ligand>
</feature>
<keyword evidence="1" id="KW-0862">Zinc</keyword>
<feature type="compositionally biased region" description="Basic and acidic residues" evidence="2">
    <location>
        <begin position="57"/>
        <end position="66"/>
    </location>
</feature>
<dbReference type="SUPFAM" id="SSF101152">
    <property type="entry name" value="Mob1/phocein"/>
    <property type="match status" value="1"/>
</dbReference>
<keyword evidence="4" id="KW-1185">Reference proteome</keyword>
<accession>A0A9P8IHN3</accession>
<feature type="binding site" evidence="1">
    <location>
        <position position="326"/>
    </location>
    <ligand>
        <name>Zn(2+)</name>
        <dbReference type="ChEBI" id="CHEBI:29105"/>
    </ligand>
</feature>
<dbReference type="InterPro" id="IPR005301">
    <property type="entry name" value="MOB_kinase_act_fam"/>
</dbReference>
<feature type="binding site" evidence="1">
    <location>
        <position position="207"/>
    </location>
    <ligand>
        <name>Zn(2+)</name>
        <dbReference type="ChEBI" id="CHEBI:29105"/>
    </ligand>
</feature>
<gene>
    <name evidence="3" type="ORF">GP486_007336</name>
</gene>
<dbReference type="Pfam" id="PF03637">
    <property type="entry name" value="Mob1_phocein"/>
    <property type="match status" value="2"/>
</dbReference>
<protein>
    <recommendedName>
        <fullName evidence="5">Mob1/phocein</fullName>
    </recommendedName>
</protein>
<feature type="non-terminal residue" evidence="3">
    <location>
        <position position="366"/>
    </location>
</feature>
<keyword evidence="1" id="KW-0479">Metal-binding</keyword>
<dbReference type="Gene3D" id="1.20.140.30">
    <property type="entry name" value="MOB kinase activator"/>
    <property type="match status" value="1"/>
</dbReference>
<evidence type="ECO:0000313" key="3">
    <source>
        <dbReference type="EMBL" id="KAH0551451.1"/>
    </source>
</evidence>
<dbReference type="SMART" id="SM01388">
    <property type="entry name" value="Mob1_phocein"/>
    <property type="match status" value="1"/>
</dbReference>
<dbReference type="InterPro" id="IPR036703">
    <property type="entry name" value="MOB_kinase_act_sf"/>
</dbReference>
<dbReference type="EMBL" id="JAGHQM010002015">
    <property type="protein sequence ID" value="KAH0551451.1"/>
    <property type="molecule type" value="Genomic_DNA"/>
</dbReference>
<evidence type="ECO:0000313" key="4">
    <source>
        <dbReference type="Proteomes" id="UP000750711"/>
    </source>
</evidence>
<dbReference type="AlphaFoldDB" id="A0A9P8IHN3"/>
<feature type="binding site" evidence="1">
    <location>
        <position position="202"/>
    </location>
    <ligand>
        <name>Zn(2+)</name>
        <dbReference type="ChEBI" id="CHEBI:29105"/>
    </ligand>
</feature>
<dbReference type="PANTHER" id="PTHR22599">
    <property type="entry name" value="MPS ONE BINDER KINASE ACTIVATOR-LIKE MOB"/>
    <property type="match status" value="1"/>
</dbReference>
<evidence type="ECO:0000256" key="2">
    <source>
        <dbReference type="SAM" id="MobiDB-lite"/>
    </source>
</evidence>
<organism evidence="3 4">
    <name type="scientific">Trichoglossum hirsutum</name>
    <dbReference type="NCBI Taxonomy" id="265104"/>
    <lineage>
        <taxon>Eukaryota</taxon>
        <taxon>Fungi</taxon>
        <taxon>Dikarya</taxon>
        <taxon>Ascomycota</taxon>
        <taxon>Pezizomycotina</taxon>
        <taxon>Geoglossomycetes</taxon>
        <taxon>Geoglossales</taxon>
        <taxon>Geoglossaceae</taxon>
        <taxon>Trichoglossum</taxon>
    </lineage>
</organism>
<comment type="caution">
    <text evidence="3">The sequence shown here is derived from an EMBL/GenBank/DDBJ whole genome shotgun (WGS) entry which is preliminary data.</text>
</comment>
<dbReference type="Proteomes" id="UP000750711">
    <property type="component" value="Unassembled WGS sequence"/>
</dbReference>
<name>A0A9P8IHN3_9PEZI</name>
<sequence length="366" mass="40772">MDGLRGPLAYITSFSRRITEIDGSRETLLQQRLAKAAQSNIDLAGSTRTALSPQRRSVRDPTDFRNWHSRQGFSRPGNKGTNNQKSGGTPSPSATPYQSSSTLAPRVPPLPNSPSFASSLTGTTAMDEGADDKQFIKVKDPLWYNEKWTRQVVKGNFMTIVARPKIVEDGEWLAHQVSEMYRMLSTITKILVDPEDPSCNVCVPQTCPTMSAGTHTYTWLDSNRQPTKLPAPQYINLVQKWVVNKLSDTKAFPTDQSTAFSAASYPSGGLDTPGANTPIPAGPTTLNASLQTLSGRNWVGKISGFPETHLQDCKNLVRQMFRVYAHIYWHHFVDLYHLKMETSLNSVFTNFIFFVRVCRQPLTEAI</sequence>
<proteinExistence type="predicted"/>
<feature type="compositionally biased region" description="Polar residues" evidence="2">
    <location>
        <begin position="113"/>
        <end position="124"/>
    </location>
</feature>
<feature type="compositionally biased region" description="Polar residues" evidence="2">
    <location>
        <begin position="38"/>
        <end position="55"/>
    </location>
</feature>
<feature type="compositionally biased region" description="Polar residues" evidence="2">
    <location>
        <begin position="79"/>
        <end position="103"/>
    </location>
</feature>